<organism evidence="2 3">
    <name type="scientific">Vreelandella lionensis</name>
    <dbReference type="NCBI Taxonomy" id="1144478"/>
    <lineage>
        <taxon>Bacteria</taxon>
        <taxon>Pseudomonadati</taxon>
        <taxon>Pseudomonadota</taxon>
        <taxon>Gammaproteobacteria</taxon>
        <taxon>Oceanospirillales</taxon>
        <taxon>Halomonadaceae</taxon>
        <taxon>Vreelandella</taxon>
    </lineage>
</organism>
<dbReference type="EMBL" id="JBITWC010000032">
    <property type="protein sequence ID" value="MFI8751587.1"/>
    <property type="molecule type" value="Genomic_DNA"/>
</dbReference>
<protein>
    <submittedName>
        <fullName evidence="2">DUF4214 domain-containing protein</fullName>
    </submittedName>
</protein>
<dbReference type="RefSeq" id="WP_399845981.1">
    <property type="nucleotide sequence ID" value="NZ_JBITWC010000032.1"/>
</dbReference>
<proteinExistence type="predicted"/>
<reference evidence="2 3" key="1">
    <citation type="submission" date="2024-10" db="EMBL/GenBank/DDBJ databases">
        <title>The Natural Products Discovery Center: Release of the First 8490 Sequenced Strains for Exploring Actinobacteria Biosynthetic Diversity.</title>
        <authorList>
            <person name="Kalkreuter E."/>
            <person name="Kautsar S.A."/>
            <person name="Yang D."/>
            <person name="Bader C.D."/>
            <person name="Teijaro C.N."/>
            <person name="Fluegel L."/>
            <person name="Davis C.M."/>
            <person name="Simpson J.R."/>
            <person name="Lauterbach L."/>
            <person name="Steele A.D."/>
            <person name="Gui C."/>
            <person name="Meng S."/>
            <person name="Li G."/>
            <person name="Viehrig K."/>
            <person name="Ye F."/>
            <person name="Su P."/>
            <person name="Kiefer A.F."/>
            <person name="Nichols A."/>
            <person name="Cepeda A.J."/>
            <person name="Yan W."/>
            <person name="Fan B."/>
            <person name="Jiang Y."/>
            <person name="Adhikari A."/>
            <person name="Zheng C.-J."/>
            <person name="Schuster L."/>
            <person name="Cowan T.M."/>
            <person name="Smanski M.J."/>
            <person name="Chevrette M.G."/>
            <person name="De Carvalho L.P.S."/>
            <person name="Shen B."/>
        </authorList>
    </citation>
    <scope>NUCLEOTIDE SEQUENCE [LARGE SCALE GENOMIC DNA]</scope>
    <source>
        <strain evidence="2 3">NPDC077409</strain>
    </source>
</reference>
<dbReference type="InterPro" id="IPR011049">
    <property type="entry name" value="Serralysin-like_metalloprot_C"/>
</dbReference>
<evidence type="ECO:0000313" key="2">
    <source>
        <dbReference type="EMBL" id="MFI8751587.1"/>
    </source>
</evidence>
<evidence type="ECO:0000313" key="3">
    <source>
        <dbReference type="Proteomes" id="UP001614338"/>
    </source>
</evidence>
<dbReference type="SUPFAM" id="SSF51120">
    <property type="entry name" value="beta-Roll"/>
    <property type="match status" value="1"/>
</dbReference>
<comment type="caution">
    <text evidence="2">The sequence shown here is derived from an EMBL/GenBank/DDBJ whole genome shotgun (WGS) entry which is preliminary data.</text>
</comment>
<feature type="region of interest" description="Disordered" evidence="1">
    <location>
        <begin position="156"/>
        <end position="177"/>
    </location>
</feature>
<gene>
    <name evidence="2" type="ORF">ACIGG6_16490</name>
</gene>
<dbReference type="InterPro" id="IPR038255">
    <property type="entry name" value="PBS_linker_sf"/>
</dbReference>
<dbReference type="PRINTS" id="PR00313">
    <property type="entry name" value="CABNDNGRPT"/>
</dbReference>
<name>A0ABW8BZA3_9GAMM</name>
<evidence type="ECO:0000256" key="1">
    <source>
        <dbReference type="SAM" id="MobiDB-lite"/>
    </source>
</evidence>
<accession>A0ABW8BZA3</accession>
<keyword evidence="3" id="KW-1185">Reference proteome</keyword>
<dbReference type="Proteomes" id="UP001614338">
    <property type="component" value="Unassembled WGS sequence"/>
</dbReference>
<dbReference type="Gene3D" id="1.10.3130.20">
    <property type="entry name" value="Phycobilisome linker domain"/>
    <property type="match status" value="1"/>
</dbReference>
<sequence length="572" mass="59314">MAAADIQKIYLGLLGRPADAEGLAYWNEEIENGTLTLEQLRANIVNEQPEFAEGPALMSREDFVAMLYTNMFGREPDENAEYWLTGEGANVNLDQLVLAFTDGASEEDTAALNNRATVAQRITDEGLALEEDAATLLEGVTNDPETVTVAEQAVEERANGENDAPASGGGGGVTNRSFTLDATDLEGLSPAQVTGGAGTDTLTVNIPEDGSYLVSNLKFENVSNVERLVLSREAGFELPKSGNLLFNLSGTSFSTLVMNAPFDLEGTFTITGGDNLNTFIVNEPLGSDVKVGVEPVGAGDSTTGTLALNNFTSESVNIVANADIEANLSASSTPTHTITALAGPVVDAPAINISGTANVNLGQLNSVDEINAQGLKGKLTLTTDSLMDSSIVGGSGDDHLISAGGSMNDTFEGGAGDDFIDLTAARSGSDTVVYQIGQDGNDTIVGFRAAVADGTGNALDAQEDKIDFGGVADQAALASSISSIVFTENDLTQEKTAAITENTIDMQINFTNGGSLTFVDYVPIDTALSSLDGTLTGDVQSDEVINENETITLTGVSSGDLDALFGSASLTF</sequence>